<reference evidence="2" key="1">
    <citation type="journal article" date="2015" name="Nature">
        <title>Complex archaea that bridge the gap between prokaryotes and eukaryotes.</title>
        <authorList>
            <person name="Spang A."/>
            <person name="Saw J.H."/>
            <person name="Jorgensen S.L."/>
            <person name="Zaremba-Niedzwiedzka K."/>
            <person name="Martijn J."/>
            <person name="Lind A.E."/>
            <person name="van Eijk R."/>
            <person name="Schleper C."/>
            <person name="Guy L."/>
            <person name="Ettema T.J."/>
        </authorList>
    </citation>
    <scope>NUCLEOTIDE SEQUENCE</scope>
</reference>
<evidence type="ECO:0000313" key="2">
    <source>
        <dbReference type="EMBL" id="KKM60516.1"/>
    </source>
</evidence>
<feature type="region of interest" description="Disordered" evidence="1">
    <location>
        <begin position="1"/>
        <end position="23"/>
    </location>
</feature>
<sequence>MKALNCSDAARQGTAWRGAARPC</sequence>
<gene>
    <name evidence="2" type="ORF">LCGC14_1541110</name>
</gene>
<evidence type="ECO:0000256" key="1">
    <source>
        <dbReference type="SAM" id="MobiDB-lite"/>
    </source>
</evidence>
<organism evidence="2">
    <name type="scientific">marine sediment metagenome</name>
    <dbReference type="NCBI Taxonomy" id="412755"/>
    <lineage>
        <taxon>unclassified sequences</taxon>
        <taxon>metagenomes</taxon>
        <taxon>ecological metagenomes</taxon>
    </lineage>
</organism>
<protein>
    <submittedName>
        <fullName evidence="2">Uncharacterized protein</fullName>
    </submittedName>
</protein>
<proteinExistence type="predicted"/>
<comment type="caution">
    <text evidence="2">The sequence shown here is derived from an EMBL/GenBank/DDBJ whole genome shotgun (WGS) entry which is preliminary data.</text>
</comment>
<dbReference type="AlphaFoldDB" id="A0A0F9JE12"/>
<feature type="non-terminal residue" evidence="2">
    <location>
        <position position="23"/>
    </location>
</feature>
<name>A0A0F9JE12_9ZZZZ</name>
<accession>A0A0F9JE12</accession>
<dbReference type="EMBL" id="LAZR01011665">
    <property type="protein sequence ID" value="KKM60516.1"/>
    <property type="molecule type" value="Genomic_DNA"/>
</dbReference>